<feature type="domain" description="Gfo/Idh/MocA-like oxidoreductase N-terminal" evidence="1">
    <location>
        <begin position="34"/>
        <end position="90"/>
    </location>
</feature>
<evidence type="ECO:0000259" key="1">
    <source>
        <dbReference type="Pfam" id="PF01408"/>
    </source>
</evidence>
<keyword evidence="4" id="KW-1185">Reference proteome</keyword>
<dbReference type="Proteomes" id="UP000572072">
    <property type="component" value="Unassembled WGS sequence"/>
</dbReference>
<reference evidence="3 4" key="1">
    <citation type="submission" date="2016-09" db="EMBL/GenBank/DDBJ databases">
        <title>Isolation, identification and antibiotic sensitivity analysis of bacterial pathogen from juvenile Hippocampus erectus with tail-rotted disease.</title>
        <authorList>
            <person name="Yang Q."/>
        </authorList>
    </citation>
    <scope>NUCLEOTIDE SEQUENCE [LARGE SCALE GENOMIC DNA]</scope>
    <source>
        <strain evidence="3 4">HM-10</strain>
    </source>
</reference>
<accession>A0A2K7SQY8</accession>
<dbReference type="OrthoDB" id="103047at2"/>
<dbReference type="InterPro" id="IPR000683">
    <property type="entry name" value="Gfo/Idh/MocA-like_OxRdtase_N"/>
</dbReference>
<evidence type="ECO:0000313" key="4">
    <source>
        <dbReference type="Proteomes" id="UP000180133"/>
    </source>
</evidence>
<protein>
    <recommendedName>
        <fullName evidence="1">Gfo/Idh/MocA-like oxidoreductase N-terminal domain-containing protein</fullName>
    </recommendedName>
</protein>
<dbReference type="RefSeq" id="WP_010445236.1">
    <property type="nucleotide sequence ID" value="NZ_JBEWWM010000011.1"/>
</dbReference>
<proteinExistence type="predicted"/>
<dbReference type="EMBL" id="MKFT01000034">
    <property type="protein sequence ID" value="OHY90043.1"/>
    <property type="molecule type" value="Genomic_DNA"/>
</dbReference>
<dbReference type="Gene3D" id="3.40.50.720">
    <property type="entry name" value="NAD(P)-binding Rossmann-like Domain"/>
    <property type="match status" value="1"/>
</dbReference>
<name>A0A2K7SQY8_9VIBR</name>
<dbReference type="EMBL" id="VTYN01000001">
    <property type="protein sequence ID" value="NOH46599.1"/>
    <property type="molecule type" value="Genomic_DNA"/>
</dbReference>
<evidence type="ECO:0000313" key="5">
    <source>
        <dbReference type="Proteomes" id="UP000572072"/>
    </source>
</evidence>
<organism evidence="2 5">
    <name type="scientific">Vibrio rotiferianus</name>
    <dbReference type="NCBI Taxonomy" id="190895"/>
    <lineage>
        <taxon>Bacteria</taxon>
        <taxon>Pseudomonadati</taxon>
        <taxon>Pseudomonadota</taxon>
        <taxon>Gammaproteobacteria</taxon>
        <taxon>Vibrionales</taxon>
        <taxon>Vibrionaceae</taxon>
        <taxon>Vibrio</taxon>
    </lineage>
</organism>
<dbReference type="AlphaFoldDB" id="A0A2K7SQY8"/>
<dbReference type="Proteomes" id="UP000180133">
    <property type="component" value="Unassembled WGS sequence"/>
</dbReference>
<dbReference type="GO" id="GO:0000166">
    <property type="term" value="F:nucleotide binding"/>
    <property type="evidence" value="ECO:0007669"/>
    <property type="project" value="InterPro"/>
</dbReference>
<comment type="caution">
    <text evidence="2">The sequence shown here is derived from an EMBL/GenBank/DDBJ whole genome shotgun (WGS) entry which is preliminary data.</text>
</comment>
<dbReference type="SUPFAM" id="SSF51735">
    <property type="entry name" value="NAD(P)-binding Rossmann-fold domains"/>
    <property type="match status" value="1"/>
</dbReference>
<sequence length="289" mass="33630">MKAIILGDGWVANARHKPALDKLSISYDTYDIRTDDDFCNSGYDFAVVSVPPMSRLHAVKKCLEKGIVRLYLEKPLAHTIEDAEEIIKLIGDYNAEAYCLHNFAFSEVGKYLLSLDRKDIKFSIFTQVNREDRKLPKWIDELPFGIGLDEFPHFGYLSRTLYVDKGLNSDDVIFIEDDKTFNNKWEITISHQQGWTVCNLWTDSYYTDEALGQTPYWQYKEVLKRCLYELRSLVKVSINRVILKKSNDFGTNTMWEKLLSNTLSQKEKEVVSLDMGLKILQDYYKVRAK</sequence>
<dbReference type="Pfam" id="PF01408">
    <property type="entry name" value="GFO_IDH_MocA"/>
    <property type="match status" value="1"/>
</dbReference>
<evidence type="ECO:0000313" key="3">
    <source>
        <dbReference type="EMBL" id="OHY90043.1"/>
    </source>
</evidence>
<dbReference type="InterPro" id="IPR036291">
    <property type="entry name" value="NAD(P)-bd_dom_sf"/>
</dbReference>
<reference evidence="2 5" key="2">
    <citation type="submission" date="2019-08" db="EMBL/GenBank/DDBJ databases">
        <title>Draft genome sequencing and comparative genomics of hatchery-associated Vibrios.</title>
        <authorList>
            <person name="Kehlet-Delgado H."/>
            <person name="Mueller R.S."/>
        </authorList>
    </citation>
    <scope>NUCLEOTIDE SEQUENCE [LARGE SCALE GENOMIC DNA]</scope>
    <source>
        <strain evidence="2 5">00-78-3</strain>
    </source>
</reference>
<evidence type="ECO:0000313" key="2">
    <source>
        <dbReference type="EMBL" id="NOH46599.1"/>
    </source>
</evidence>
<gene>
    <name evidence="3" type="ORF">BI375_07290</name>
    <name evidence="2" type="ORF">F0262_00785</name>
</gene>